<keyword evidence="2" id="KW-1185">Reference proteome</keyword>
<organism evidence="1 2">
    <name type="scientific">Oceanobacillus neutriphilus</name>
    <dbReference type="NCBI Taxonomy" id="531815"/>
    <lineage>
        <taxon>Bacteria</taxon>
        <taxon>Bacillati</taxon>
        <taxon>Bacillota</taxon>
        <taxon>Bacilli</taxon>
        <taxon>Bacillales</taxon>
        <taxon>Bacillaceae</taxon>
        <taxon>Oceanobacillus</taxon>
    </lineage>
</organism>
<protein>
    <submittedName>
        <fullName evidence="1">Uncharacterized protein</fullName>
    </submittedName>
</protein>
<name>A0ABQ2NZF6_9BACI</name>
<dbReference type="RefSeq" id="WP_188736187.1">
    <property type="nucleotide sequence ID" value="NZ_BMLW01000012.1"/>
</dbReference>
<proteinExistence type="predicted"/>
<dbReference type="PROSITE" id="PS51257">
    <property type="entry name" value="PROKAR_LIPOPROTEIN"/>
    <property type="match status" value="1"/>
</dbReference>
<comment type="caution">
    <text evidence="1">The sequence shown here is derived from an EMBL/GenBank/DDBJ whole genome shotgun (WGS) entry which is preliminary data.</text>
</comment>
<dbReference type="EMBL" id="BMLW01000012">
    <property type="protein sequence ID" value="GGP14399.1"/>
    <property type="molecule type" value="Genomic_DNA"/>
</dbReference>
<reference evidence="2" key="1">
    <citation type="journal article" date="2019" name="Int. J. Syst. Evol. Microbiol.">
        <title>The Global Catalogue of Microorganisms (GCM) 10K type strain sequencing project: providing services to taxonomists for standard genome sequencing and annotation.</title>
        <authorList>
            <consortium name="The Broad Institute Genomics Platform"/>
            <consortium name="The Broad Institute Genome Sequencing Center for Infectious Disease"/>
            <person name="Wu L."/>
            <person name="Ma J."/>
        </authorList>
    </citation>
    <scope>NUCLEOTIDE SEQUENCE [LARGE SCALE GENOMIC DNA]</scope>
    <source>
        <strain evidence="2">CGMCC 1.7693</strain>
    </source>
</reference>
<evidence type="ECO:0000313" key="1">
    <source>
        <dbReference type="EMBL" id="GGP14399.1"/>
    </source>
</evidence>
<evidence type="ECO:0000313" key="2">
    <source>
        <dbReference type="Proteomes" id="UP000641206"/>
    </source>
</evidence>
<accession>A0ABQ2NZF6</accession>
<dbReference type="CDD" id="cd13120">
    <property type="entry name" value="BF2867_like_N"/>
    <property type="match status" value="1"/>
</dbReference>
<sequence>MKRWYVVIAAAVLLAGCGNREEEVIEPAGPEDSVETENQTTDAVTFQEIDVTAEGEQFHIIGQVKTSADVFFYRIEQDGEVIQEEESVRLEGEDPEAFRSFGIMETFSGDILEHEEPPIVIMYGKNKDNKEINANFVPIDTEQ</sequence>
<gene>
    <name evidence="1" type="ORF">GCM10011346_38200</name>
</gene>
<dbReference type="Proteomes" id="UP000641206">
    <property type="component" value="Unassembled WGS sequence"/>
</dbReference>